<dbReference type="AlphaFoldDB" id="A0A152A1N8"/>
<proteinExistence type="predicted"/>
<sequence length="557" mass="64905">MGVISKLRLVSKEFTATTIPLIDWGEIEIKTENDMEILNKLFNPKPKLDRIYLSCLDEKIVTKYPSWIIYLSEIEPHIKNRYPITAYQLINKDRLKSLLWLYNIEPINNIVNYSSNSLKKLNYIVKSHGIITDLSDITMSFLNLVELEIYSNNNNLIQNVNSLGQLEHLKMVSFDCVTCNIGSFIELLERKECTIETIKLENSRFTQAIELPDHGLIENQQEDFDNILDALSRNSYLKTLSIYNFSLPVPFSKQYLIQFLNGNKTLTKLKIIPCQIIVDDSIIYQPITNTTLKYFDHRFHNDILGQILLNEWIGPSALVNPYYSSTNNIPLISKGNHPNINVYYYDGSKDNLNNLIDILKPIYKGIDNIYLSIEDNDMVEEVIEALKEYLPSNHEINTINLENGLEIAKYLIQLNHPSIKELTLDLFNPIDQDIAINLLKSFCTQNYHIQNISIRFELNSLNLSELIDSITEIIENNHNIYCIELFLYIPKDSIISTTNLNQSYERFEKSLSKFYHYLDFISIIIFRIVQEQKDIDLLNPFENILSKYSILYNIKYI</sequence>
<name>A0A152A1N8_TIELA</name>
<evidence type="ECO:0000313" key="2">
    <source>
        <dbReference type="Proteomes" id="UP000076078"/>
    </source>
</evidence>
<comment type="caution">
    <text evidence="1">The sequence shown here is derived from an EMBL/GenBank/DDBJ whole genome shotgun (WGS) entry which is preliminary data.</text>
</comment>
<accession>A0A152A1N8</accession>
<dbReference type="EMBL" id="LODT01000018">
    <property type="protein sequence ID" value="KYR00005.1"/>
    <property type="molecule type" value="Genomic_DNA"/>
</dbReference>
<dbReference type="Proteomes" id="UP000076078">
    <property type="component" value="Unassembled WGS sequence"/>
</dbReference>
<reference evidence="1 2" key="1">
    <citation type="submission" date="2015-12" db="EMBL/GenBank/DDBJ databases">
        <title>Dictyostelia acquired genes for synthesis and detection of signals that induce cell-type specialization by lateral gene transfer from prokaryotes.</title>
        <authorList>
            <person name="Gloeckner G."/>
            <person name="Schaap P."/>
        </authorList>
    </citation>
    <scope>NUCLEOTIDE SEQUENCE [LARGE SCALE GENOMIC DNA]</scope>
    <source>
        <strain evidence="1 2">TK</strain>
    </source>
</reference>
<protein>
    <submittedName>
        <fullName evidence="1">Uncharacterized protein</fullName>
    </submittedName>
</protein>
<evidence type="ECO:0000313" key="1">
    <source>
        <dbReference type="EMBL" id="KYR00005.1"/>
    </source>
</evidence>
<organism evidence="1 2">
    <name type="scientific">Tieghemostelium lacteum</name>
    <name type="common">Slime mold</name>
    <name type="synonym">Dictyostelium lacteum</name>
    <dbReference type="NCBI Taxonomy" id="361077"/>
    <lineage>
        <taxon>Eukaryota</taxon>
        <taxon>Amoebozoa</taxon>
        <taxon>Evosea</taxon>
        <taxon>Eumycetozoa</taxon>
        <taxon>Dictyostelia</taxon>
        <taxon>Dictyosteliales</taxon>
        <taxon>Raperosteliaceae</taxon>
        <taxon>Tieghemostelium</taxon>
    </lineage>
</organism>
<dbReference type="OrthoDB" id="7700931at2759"/>
<dbReference type="InParanoid" id="A0A152A1N8"/>
<keyword evidence="2" id="KW-1185">Reference proteome</keyword>
<gene>
    <name evidence="1" type="ORF">DLAC_03500</name>
</gene>